<organism evidence="1 2">
    <name type="scientific">Ichthyophthirius multifiliis</name>
    <name type="common">White spot disease agent</name>
    <name type="synonym">Ich</name>
    <dbReference type="NCBI Taxonomy" id="5932"/>
    <lineage>
        <taxon>Eukaryota</taxon>
        <taxon>Sar</taxon>
        <taxon>Alveolata</taxon>
        <taxon>Ciliophora</taxon>
        <taxon>Intramacronucleata</taxon>
        <taxon>Oligohymenophorea</taxon>
        <taxon>Hymenostomatida</taxon>
        <taxon>Ophryoglenina</taxon>
        <taxon>Ichthyophthirius</taxon>
    </lineage>
</organism>
<protein>
    <submittedName>
        <fullName evidence="1">Uncharacterized protein</fullName>
    </submittedName>
</protein>
<dbReference type="AlphaFoldDB" id="G0R1F2"/>
<sequence>MEQLLGICNYQYMYQVVMTRIFYKKTYKMILIRIETQNLNNFKKINFLAIQIKNQQNILKKKHHFILIMRYIQKWKTLKKIMNQIAFSIQQEFLKMEIKMKKNQKIIAYYIKFQT</sequence>
<reference evidence="1 2" key="1">
    <citation type="submission" date="2011-07" db="EMBL/GenBank/DDBJ databases">
        <authorList>
            <person name="Coyne R."/>
            <person name="Brami D."/>
            <person name="Johnson J."/>
            <person name="Hostetler J."/>
            <person name="Hannick L."/>
            <person name="Clark T."/>
            <person name="Cassidy-Hanley D."/>
            <person name="Inman J."/>
        </authorList>
    </citation>
    <scope>NUCLEOTIDE SEQUENCE [LARGE SCALE GENOMIC DNA]</scope>
    <source>
        <strain evidence="1 2">G5</strain>
    </source>
</reference>
<name>G0R1F2_ICHMU</name>
<gene>
    <name evidence="1" type="ORF">IMG5_170090</name>
</gene>
<keyword evidence="2" id="KW-1185">Reference proteome</keyword>
<dbReference type="RefSeq" id="XP_004029945.1">
    <property type="nucleotide sequence ID" value="XM_004029897.1"/>
</dbReference>
<evidence type="ECO:0000313" key="1">
    <source>
        <dbReference type="EMBL" id="EGR28709.1"/>
    </source>
</evidence>
<dbReference type="InParanoid" id="G0R1F2"/>
<dbReference type="Proteomes" id="UP000008983">
    <property type="component" value="Unassembled WGS sequence"/>
</dbReference>
<dbReference type="GeneID" id="14904794"/>
<proteinExistence type="predicted"/>
<dbReference type="EMBL" id="GL984215">
    <property type="protein sequence ID" value="EGR28709.1"/>
    <property type="molecule type" value="Genomic_DNA"/>
</dbReference>
<evidence type="ECO:0000313" key="2">
    <source>
        <dbReference type="Proteomes" id="UP000008983"/>
    </source>
</evidence>
<accession>G0R1F2</accession>